<evidence type="ECO:0000313" key="5">
    <source>
        <dbReference type="EMBL" id="OGY30845.1"/>
    </source>
</evidence>
<feature type="domain" description="Recombinase" evidence="4">
    <location>
        <begin position="170"/>
        <end position="275"/>
    </location>
</feature>
<dbReference type="PANTHER" id="PTHR30461">
    <property type="entry name" value="DNA-INVERTASE FROM LAMBDOID PROPHAGE"/>
    <property type="match status" value="1"/>
</dbReference>
<comment type="caution">
    <text evidence="5">The sequence shown here is derived from an EMBL/GenBank/DDBJ whole genome shotgun (WGS) entry which is preliminary data.</text>
</comment>
<dbReference type="Gene3D" id="3.90.1750.20">
    <property type="entry name" value="Putative Large Serine Recombinase, Chain B, Domain 2"/>
    <property type="match status" value="1"/>
</dbReference>
<dbReference type="InterPro" id="IPR006119">
    <property type="entry name" value="Resolv_N"/>
</dbReference>
<dbReference type="Proteomes" id="UP000179279">
    <property type="component" value="Unassembled WGS sequence"/>
</dbReference>
<evidence type="ECO:0000313" key="6">
    <source>
        <dbReference type="Proteomes" id="UP000179279"/>
    </source>
</evidence>
<proteinExistence type="predicted"/>
<dbReference type="InterPro" id="IPR050639">
    <property type="entry name" value="SSR_resolvase"/>
</dbReference>
<dbReference type="CDD" id="cd00338">
    <property type="entry name" value="Ser_Recombinase"/>
    <property type="match status" value="1"/>
</dbReference>
<organism evidence="5 6">
    <name type="scientific">Candidatus Woykebacteria bacterium RIFCSPLOWO2_01_FULL_41_12</name>
    <dbReference type="NCBI Taxonomy" id="1802604"/>
    <lineage>
        <taxon>Bacteria</taxon>
        <taxon>Candidatus Woykeibacteriota</taxon>
    </lineage>
</organism>
<keyword evidence="1" id="KW-0238">DNA-binding</keyword>
<evidence type="ECO:0000256" key="1">
    <source>
        <dbReference type="ARBA" id="ARBA00023125"/>
    </source>
</evidence>
<dbReference type="InterPro" id="IPR011109">
    <property type="entry name" value="DNA_bind_recombinase_dom"/>
</dbReference>
<dbReference type="Pfam" id="PF07508">
    <property type="entry name" value="Recombinase"/>
    <property type="match status" value="1"/>
</dbReference>
<dbReference type="Gene3D" id="3.40.50.1390">
    <property type="entry name" value="Resolvase, N-terminal catalytic domain"/>
    <property type="match status" value="1"/>
</dbReference>
<dbReference type="PANTHER" id="PTHR30461:SF2">
    <property type="entry name" value="SERINE RECOMBINASE PINE-RELATED"/>
    <property type="match status" value="1"/>
</dbReference>
<keyword evidence="3" id="KW-0175">Coiled coil</keyword>
<accession>A0A1G1WSW9</accession>
<dbReference type="PROSITE" id="PS51737">
    <property type="entry name" value="RECOMBINASE_DNA_BIND"/>
    <property type="match status" value="1"/>
</dbReference>
<dbReference type="EMBL" id="MHDA01000042">
    <property type="protein sequence ID" value="OGY30845.1"/>
    <property type="molecule type" value="Genomic_DNA"/>
</dbReference>
<dbReference type="SUPFAM" id="SSF53041">
    <property type="entry name" value="Resolvase-like"/>
    <property type="match status" value="1"/>
</dbReference>
<dbReference type="AlphaFoldDB" id="A0A1G1WSW9"/>
<dbReference type="GO" id="GO:0003677">
    <property type="term" value="F:DNA binding"/>
    <property type="evidence" value="ECO:0007669"/>
    <property type="project" value="UniProtKB-KW"/>
</dbReference>
<dbReference type="SMART" id="SM00857">
    <property type="entry name" value="Resolvase"/>
    <property type="match status" value="1"/>
</dbReference>
<sequence length="501" mass="58924">MNNYRTYNTKEHELVISARISDQQQAESGLSIPAQLNRITDYGAKLGFPHPKIFAYIESSTKDRRIKFQELLDYINNSKKKVILVIDTIDRLQRSFRESVTLEQYWKSGKLEIHFYREGLVIHKNSNSSDLLRWDMGVMFARSYVLQLSDNVKRAIDQKLLNGEWPGKAPFGYKNITQENGKKWIVVDEYKSIVVKKLYEWYSVGNISLLGITQKANKEFKLKLSKGFVDYLLKNPFFYGMMLYRDKLYPYKYATIISKELFDKVQQVKAGFHKKPFKYGSKPFAYKGFLVCSVCDYTITAEPHKGHNYYHCTMYGGKHQEITGKRADWIREDELTNQFADLFKSIQVPQDVIEDILKTLRATHEGKIDHYKTISASLKSEYSKYENRLEQLYEDKIDGTISKEFYDKKYEEYRNAQEDIRIRVENLERVDDDYYSNANTLLELANRARELFLGSELDEKRQLLGFVLQNCVFDGKNIDFTLKKPFDTLTICAKRQTWLPR</sequence>
<feature type="coiled-coil region" evidence="3">
    <location>
        <begin position="375"/>
        <end position="430"/>
    </location>
</feature>
<dbReference type="InterPro" id="IPR036162">
    <property type="entry name" value="Resolvase-like_N_sf"/>
</dbReference>
<evidence type="ECO:0000256" key="2">
    <source>
        <dbReference type="ARBA" id="ARBA00023172"/>
    </source>
</evidence>
<dbReference type="GO" id="GO:0000150">
    <property type="term" value="F:DNA strand exchange activity"/>
    <property type="evidence" value="ECO:0007669"/>
    <property type="project" value="InterPro"/>
</dbReference>
<evidence type="ECO:0000256" key="3">
    <source>
        <dbReference type="SAM" id="Coils"/>
    </source>
</evidence>
<protein>
    <recommendedName>
        <fullName evidence="4">Recombinase domain-containing protein</fullName>
    </recommendedName>
</protein>
<dbReference type="Pfam" id="PF00239">
    <property type="entry name" value="Resolvase"/>
    <property type="match status" value="1"/>
</dbReference>
<evidence type="ECO:0000259" key="4">
    <source>
        <dbReference type="PROSITE" id="PS51737"/>
    </source>
</evidence>
<reference evidence="5 6" key="1">
    <citation type="journal article" date="2016" name="Nat. Commun.">
        <title>Thousands of microbial genomes shed light on interconnected biogeochemical processes in an aquifer system.</title>
        <authorList>
            <person name="Anantharaman K."/>
            <person name="Brown C.T."/>
            <person name="Hug L.A."/>
            <person name="Sharon I."/>
            <person name="Castelle C.J."/>
            <person name="Probst A.J."/>
            <person name="Thomas B.C."/>
            <person name="Singh A."/>
            <person name="Wilkins M.J."/>
            <person name="Karaoz U."/>
            <person name="Brodie E.L."/>
            <person name="Williams K.H."/>
            <person name="Hubbard S.S."/>
            <person name="Banfield J.F."/>
        </authorList>
    </citation>
    <scope>NUCLEOTIDE SEQUENCE [LARGE SCALE GENOMIC DNA]</scope>
</reference>
<gene>
    <name evidence="5" type="ORF">A3A57_01140</name>
</gene>
<dbReference type="InterPro" id="IPR038109">
    <property type="entry name" value="DNA_bind_recomb_sf"/>
</dbReference>
<keyword evidence="2" id="KW-0233">DNA recombination</keyword>
<name>A0A1G1WSW9_9BACT</name>